<dbReference type="GO" id="GO:0047739">
    <property type="term" value="F:cephalosporin-C deacetylase activity"/>
    <property type="evidence" value="ECO:0007669"/>
    <property type="project" value="UniProtKB-EC"/>
</dbReference>
<reference evidence="4 5" key="1">
    <citation type="submission" date="2020-08" db="EMBL/GenBank/DDBJ databases">
        <title>Genomic Encyclopedia of Type Strains, Phase IV (KMG-IV): sequencing the most valuable type-strain genomes for metagenomic binning, comparative biology and taxonomic classification.</title>
        <authorList>
            <person name="Goeker M."/>
        </authorList>
    </citation>
    <scope>NUCLEOTIDE SEQUENCE [LARGE SCALE GENOMIC DNA]</scope>
    <source>
        <strain evidence="4 5">DSM 11805</strain>
    </source>
</reference>
<name>A0A841RMM5_9BACI</name>
<dbReference type="Pfam" id="PF05448">
    <property type="entry name" value="AXE1"/>
    <property type="match status" value="1"/>
</dbReference>
<dbReference type="SUPFAM" id="SSF53474">
    <property type="entry name" value="alpha/beta-Hydrolases"/>
    <property type="match status" value="1"/>
</dbReference>
<dbReference type="AlphaFoldDB" id="A0A841RMM5"/>
<proteinExistence type="predicted"/>
<evidence type="ECO:0000259" key="3">
    <source>
        <dbReference type="Pfam" id="PF05448"/>
    </source>
</evidence>
<comment type="caution">
    <text evidence="4">The sequence shown here is derived from an EMBL/GenBank/DDBJ whole genome shotgun (WGS) entry which is preliminary data.</text>
</comment>
<dbReference type="GO" id="GO:0005976">
    <property type="term" value="P:polysaccharide metabolic process"/>
    <property type="evidence" value="ECO:0007669"/>
    <property type="project" value="TreeGrafter"/>
</dbReference>
<evidence type="ECO:0000256" key="2">
    <source>
        <dbReference type="PIRSR" id="PIRSR639069-2"/>
    </source>
</evidence>
<dbReference type="InterPro" id="IPR039069">
    <property type="entry name" value="CE7"/>
</dbReference>
<dbReference type="EC" id="3.1.1.41" evidence="4"/>
<feature type="active site" description="Charge relay system" evidence="1">
    <location>
        <position position="273"/>
    </location>
</feature>
<dbReference type="EMBL" id="JACHON010000002">
    <property type="protein sequence ID" value="MBB6512184.1"/>
    <property type="molecule type" value="Genomic_DNA"/>
</dbReference>
<dbReference type="Gene3D" id="3.40.50.1820">
    <property type="entry name" value="alpha/beta hydrolase"/>
    <property type="match status" value="1"/>
</dbReference>
<keyword evidence="5" id="KW-1185">Reference proteome</keyword>
<dbReference type="Proteomes" id="UP000572212">
    <property type="component" value="Unassembled WGS sequence"/>
</dbReference>
<protein>
    <submittedName>
        <fullName evidence="4">Cephalosporin-C deacetylase</fullName>
        <ecNumber evidence="4">3.1.1.41</ecNumber>
    </submittedName>
</protein>
<feature type="domain" description="Acetyl xylan esterase" evidence="3">
    <location>
        <begin position="3"/>
        <end position="308"/>
    </location>
</feature>
<feature type="active site" description="Charge relay system" evidence="1">
    <location>
        <position position="302"/>
    </location>
</feature>
<feature type="active site" description="Nucleophile" evidence="1">
    <location>
        <position position="183"/>
    </location>
</feature>
<keyword evidence="4" id="KW-0378">Hydrolase</keyword>
<gene>
    <name evidence="4" type="ORF">GGQ92_000965</name>
</gene>
<accession>A0A841RMM5</accession>
<dbReference type="InterPro" id="IPR029058">
    <property type="entry name" value="AB_hydrolase_fold"/>
</dbReference>
<sequence>MHMDMPLEELKKYQGKNPKPSDFEEYWDRALKELGQQSLNYELVEADFQTPFADCYHLTFTGVGDAKVYAKFIKPKKHIATGQAVAMFHGYSVDSGDWLDKLAFAAQGITVLTLDCRGQGGRSEDTLRTKATTMRGLIIRGLNDKNPDNLYYRNVFLDTVQTVRILQAMEDVDAKRIGVYGGSQVGALALACAALENTVKEAVVIYPFLTDYLRVWEMDIQNSAYGEIAEFFRNTDPTHERHEEFFTKLGYIDIQHHAPNIKANVDWYIGLRDQICPPSSQFAAYNKLTSKKTMKIYYEFGHEHLPHVGDYALQKLSKNL</sequence>
<evidence type="ECO:0000256" key="1">
    <source>
        <dbReference type="PIRSR" id="PIRSR639069-1"/>
    </source>
</evidence>
<dbReference type="RefSeq" id="WP_184245154.1">
    <property type="nucleotide sequence ID" value="NZ_BAAACU010000002.1"/>
</dbReference>
<feature type="binding site" evidence="2">
    <location>
        <position position="91"/>
    </location>
    <ligand>
        <name>substrate</name>
    </ligand>
</feature>
<evidence type="ECO:0000313" key="4">
    <source>
        <dbReference type="EMBL" id="MBB6512184.1"/>
    </source>
</evidence>
<dbReference type="PANTHER" id="PTHR40111">
    <property type="entry name" value="CEPHALOSPORIN-C DEACETYLASE"/>
    <property type="match status" value="1"/>
</dbReference>
<organism evidence="4 5">
    <name type="scientific">Gracilibacillus halotolerans</name>
    <dbReference type="NCBI Taxonomy" id="74386"/>
    <lineage>
        <taxon>Bacteria</taxon>
        <taxon>Bacillati</taxon>
        <taxon>Bacillota</taxon>
        <taxon>Bacilli</taxon>
        <taxon>Bacillales</taxon>
        <taxon>Bacillaceae</taxon>
        <taxon>Gracilibacillus</taxon>
    </lineage>
</organism>
<evidence type="ECO:0000313" key="5">
    <source>
        <dbReference type="Proteomes" id="UP000572212"/>
    </source>
</evidence>
<dbReference type="PANTHER" id="PTHR40111:SF1">
    <property type="entry name" value="CEPHALOSPORIN-C DEACETYLASE"/>
    <property type="match status" value="1"/>
</dbReference>
<dbReference type="InterPro" id="IPR008391">
    <property type="entry name" value="AXE1_dom"/>
</dbReference>